<proteinExistence type="predicted"/>
<comment type="caution">
    <text evidence="2">The sequence shown here is derived from an EMBL/GenBank/DDBJ whole genome shotgun (WGS) entry which is preliminary data.</text>
</comment>
<feature type="compositionally biased region" description="Low complexity" evidence="1">
    <location>
        <begin position="40"/>
        <end position="77"/>
    </location>
</feature>
<gene>
    <name evidence="2" type="ORF">EST38_g11611</name>
</gene>
<feature type="region of interest" description="Disordered" evidence="1">
    <location>
        <begin position="95"/>
        <end position="114"/>
    </location>
</feature>
<evidence type="ECO:0000256" key="1">
    <source>
        <dbReference type="SAM" id="MobiDB-lite"/>
    </source>
</evidence>
<dbReference type="AlphaFoldDB" id="A0A4Q2D5X5"/>
<dbReference type="EMBL" id="SDEE01000736">
    <property type="protein sequence ID" value="RXW14242.1"/>
    <property type="molecule type" value="Genomic_DNA"/>
</dbReference>
<sequence length="222" mass="24751">MLTIKSDIHLPPSLSRAILRLIRRRKRSKSSLKGVKHAPIRSPKARAASSSRASTISLPSTPRAVSPSASASASVHGVLGGSTPRLCHSPIWDEHQDEDEKEHGSQGEHPQEVQFPLGQDIRYPYESLSRSQYDQDGDESFSYTQDVQRPRNQDNQDRSQPTSVLMHAHLDTPGHYLPTTNYTTSTNLSASNDEDYPMHDPDSEELRADVDIERRDLPPSPP</sequence>
<feature type="compositionally biased region" description="Basic and acidic residues" evidence="1">
    <location>
        <begin position="196"/>
        <end position="222"/>
    </location>
</feature>
<dbReference type="Proteomes" id="UP000290288">
    <property type="component" value="Unassembled WGS sequence"/>
</dbReference>
<feature type="region of interest" description="Disordered" evidence="1">
    <location>
        <begin position="131"/>
        <end position="222"/>
    </location>
</feature>
<keyword evidence="3" id="KW-1185">Reference proteome</keyword>
<feature type="compositionally biased region" description="Basic and acidic residues" evidence="1">
    <location>
        <begin position="148"/>
        <end position="157"/>
    </location>
</feature>
<feature type="compositionally biased region" description="Basic residues" evidence="1">
    <location>
        <begin position="26"/>
        <end position="39"/>
    </location>
</feature>
<evidence type="ECO:0000313" key="3">
    <source>
        <dbReference type="Proteomes" id="UP000290288"/>
    </source>
</evidence>
<feature type="region of interest" description="Disordered" evidence="1">
    <location>
        <begin position="26"/>
        <end position="77"/>
    </location>
</feature>
<evidence type="ECO:0000313" key="2">
    <source>
        <dbReference type="EMBL" id="RXW14242.1"/>
    </source>
</evidence>
<organism evidence="2 3">
    <name type="scientific">Candolleomyces aberdarensis</name>
    <dbReference type="NCBI Taxonomy" id="2316362"/>
    <lineage>
        <taxon>Eukaryota</taxon>
        <taxon>Fungi</taxon>
        <taxon>Dikarya</taxon>
        <taxon>Basidiomycota</taxon>
        <taxon>Agaricomycotina</taxon>
        <taxon>Agaricomycetes</taxon>
        <taxon>Agaricomycetidae</taxon>
        <taxon>Agaricales</taxon>
        <taxon>Agaricineae</taxon>
        <taxon>Psathyrellaceae</taxon>
        <taxon>Candolleomyces</taxon>
    </lineage>
</organism>
<reference evidence="2 3" key="1">
    <citation type="submission" date="2019-01" db="EMBL/GenBank/DDBJ databases">
        <title>Draft genome sequence of Psathyrella aberdarensis IHI B618.</title>
        <authorList>
            <person name="Buettner E."/>
            <person name="Kellner H."/>
        </authorList>
    </citation>
    <scope>NUCLEOTIDE SEQUENCE [LARGE SCALE GENOMIC DNA]</scope>
    <source>
        <strain evidence="2 3">IHI B618</strain>
    </source>
</reference>
<feature type="compositionally biased region" description="Polar residues" evidence="1">
    <location>
        <begin position="178"/>
        <end position="191"/>
    </location>
</feature>
<accession>A0A4Q2D5X5</accession>
<protein>
    <submittedName>
        <fullName evidence="2">Uncharacterized protein</fullName>
    </submittedName>
</protein>
<feature type="compositionally biased region" description="Basic and acidic residues" evidence="1">
    <location>
        <begin position="101"/>
        <end position="111"/>
    </location>
</feature>
<name>A0A4Q2D5X5_9AGAR</name>